<comment type="cofactor">
    <cofactor evidence="12">
        <name>Mg(2+)</name>
        <dbReference type="ChEBI" id="CHEBI:18420"/>
    </cofactor>
    <text evidence="12">Binds 2 magnesium ions per subunit.</text>
</comment>
<dbReference type="InterPro" id="IPR036705">
    <property type="entry name" value="Ribosyl_crysJ1_sf"/>
</dbReference>
<evidence type="ECO:0000256" key="4">
    <source>
        <dbReference type="ARBA" id="ARBA00041057"/>
    </source>
</evidence>
<evidence type="ECO:0000256" key="13">
    <source>
        <dbReference type="SAM" id="MobiDB-lite"/>
    </source>
</evidence>
<evidence type="ECO:0000256" key="3">
    <source>
        <dbReference type="ARBA" id="ARBA00022801"/>
    </source>
</evidence>
<feature type="binding site" evidence="12">
    <location>
        <position position="167"/>
    </location>
    <ligand>
        <name>Mg(2+)</name>
        <dbReference type="ChEBI" id="CHEBI:18420"/>
        <label>1</label>
    </ligand>
</feature>
<dbReference type="InterPro" id="IPR005502">
    <property type="entry name" value="Ribosyl_crysJ1"/>
</dbReference>
<dbReference type="PANTHER" id="PTHR16222">
    <property type="entry name" value="ADP-RIBOSYLGLYCOHYDROLASE"/>
    <property type="match status" value="1"/>
</dbReference>
<evidence type="ECO:0000256" key="7">
    <source>
        <dbReference type="ARBA" id="ARBA00042722"/>
    </source>
</evidence>
<feature type="region of interest" description="Disordered" evidence="13">
    <location>
        <begin position="1"/>
        <end position="23"/>
    </location>
</feature>
<comment type="similarity">
    <text evidence="1">Belongs to the ADP-ribosylglycohydrolase family.</text>
</comment>
<keyword evidence="3" id="KW-0378">Hydrolase</keyword>
<evidence type="ECO:0000256" key="9">
    <source>
        <dbReference type="ARBA" id="ARBA00043187"/>
    </source>
</evidence>
<name>A0A9P1HAS6_9PEZI</name>
<dbReference type="InterPro" id="IPR050792">
    <property type="entry name" value="ADP-ribosylglycohydrolase"/>
</dbReference>
<organism evidence="14 15">
    <name type="scientific">Parascedosporium putredinis</name>
    <dbReference type="NCBI Taxonomy" id="1442378"/>
    <lineage>
        <taxon>Eukaryota</taxon>
        <taxon>Fungi</taxon>
        <taxon>Dikarya</taxon>
        <taxon>Ascomycota</taxon>
        <taxon>Pezizomycotina</taxon>
        <taxon>Sordariomycetes</taxon>
        <taxon>Hypocreomycetidae</taxon>
        <taxon>Microascales</taxon>
        <taxon>Microascaceae</taxon>
        <taxon>Parascedosporium</taxon>
    </lineage>
</organism>
<evidence type="ECO:0000256" key="2">
    <source>
        <dbReference type="ARBA" id="ARBA00012255"/>
    </source>
</evidence>
<dbReference type="Pfam" id="PF03747">
    <property type="entry name" value="ADP_ribosyl_GH"/>
    <property type="match status" value="1"/>
</dbReference>
<accession>A0A9P1HAS6</accession>
<keyword evidence="12" id="KW-0479">Metal-binding</keyword>
<gene>
    <name evidence="14" type="ORF">PPNO1_LOCUS7950</name>
</gene>
<evidence type="ECO:0000313" key="15">
    <source>
        <dbReference type="Proteomes" id="UP000838763"/>
    </source>
</evidence>
<feature type="binding site" evidence="12">
    <location>
        <position position="164"/>
    </location>
    <ligand>
        <name>Mg(2+)</name>
        <dbReference type="ChEBI" id="CHEBI:18420"/>
        <label>1</label>
    </ligand>
</feature>
<dbReference type="PANTHER" id="PTHR16222:SF24">
    <property type="entry name" value="ADP-RIBOSYLHYDROLASE ARH3"/>
    <property type="match status" value="1"/>
</dbReference>
<dbReference type="AlphaFoldDB" id="A0A9P1HAS6"/>
<evidence type="ECO:0000256" key="11">
    <source>
        <dbReference type="ARBA" id="ARBA00049015"/>
    </source>
</evidence>
<comment type="catalytic activity">
    <reaction evidence="11">
        <text>alpha-NAD(+) + H2O = ADP-D-ribose + nicotinamide + H(+)</text>
        <dbReference type="Rhea" id="RHEA:68792"/>
        <dbReference type="ChEBI" id="CHEBI:15377"/>
        <dbReference type="ChEBI" id="CHEBI:15378"/>
        <dbReference type="ChEBI" id="CHEBI:17154"/>
        <dbReference type="ChEBI" id="CHEBI:57967"/>
        <dbReference type="ChEBI" id="CHEBI:77017"/>
    </reaction>
</comment>
<evidence type="ECO:0000256" key="1">
    <source>
        <dbReference type="ARBA" id="ARBA00010702"/>
    </source>
</evidence>
<evidence type="ECO:0000256" key="6">
    <source>
        <dbReference type="ARBA" id="ARBA00042471"/>
    </source>
</evidence>
<feature type="binding site" evidence="12">
    <location>
        <position position="166"/>
    </location>
    <ligand>
        <name>Mg(2+)</name>
        <dbReference type="ChEBI" id="CHEBI:18420"/>
        <label>1</label>
    </ligand>
</feature>
<comment type="caution">
    <text evidence="14">The sequence shown here is derived from an EMBL/GenBank/DDBJ whole genome shotgun (WGS) entry which is preliminary data.</text>
</comment>
<evidence type="ECO:0000313" key="14">
    <source>
        <dbReference type="EMBL" id="CAI4218360.1"/>
    </source>
</evidence>
<protein>
    <recommendedName>
        <fullName evidence="4">ADP-ribosylhydrolase ARH3</fullName>
        <ecNumber evidence="2">3.2.1.143</ecNumber>
    </recommendedName>
    <alternativeName>
        <fullName evidence="5">ADP-ribose glycohydrolase ARH3</fullName>
    </alternativeName>
    <alternativeName>
        <fullName evidence="6">ADP-ribosylhydrolase 3</fullName>
    </alternativeName>
    <alternativeName>
        <fullName evidence="9">O-acetyl-ADP-ribose deacetylase ARH3</fullName>
    </alternativeName>
    <alternativeName>
        <fullName evidence="10">Poly(ADP-ribose) glycohydrolase ARH3</fullName>
    </alternativeName>
    <alternativeName>
        <fullName evidence="8">[Protein ADP-ribosylarginine] hydrolase-like protein 2</fullName>
    </alternativeName>
    <alternativeName>
        <fullName evidence="7">[Protein ADP-ribosylserine] hydrolase</fullName>
    </alternativeName>
</protein>
<evidence type="ECO:0000256" key="10">
    <source>
        <dbReference type="ARBA" id="ARBA00043193"/>
    </source>
</evidence>
<sequence>MGLERFQEAGWEPKGCGAGPGQAGNGSLMRCLPTGLFESDEDKIVRDSMGISALTHDDERCTVSCAVYNLMVKALVEGRSAEEAIEAGVAAARRLEGDRPSGVADAIELGRRVSLAELAERGPREFAGKASGYVLESLAIAVAALRDGRALEDVLVDVVRIGKDTDTNAAIAGARGGPRRAGGRAGAFGDDFCETAALIDLSMAAAARRALYDDEHGYGHGNGYTHGNGRASGNGYSNGYDHGNGYGNGYANDNGYVHGNRHRSGDVAQMHV</sequence>
<dbReference type="OrthoDB" id="2021138at2759"/>
<evidence type="ECO:0000256" key="12">
    <source>
        <dbReference type="PIRSR" id="PIRSR605502-1"/>
    </source>
</evidence>
<proteinExistence type="inferred from homology"/>
<reference evidence="14" key="1">
    <citation type="submission" date="2022-11" db="EMBL/GenBank/DDBJ databases">
        <authorList>
            <person name="Scott C."/>
            <person name="Bruce N."/>
        </authorList>
    </citation>
    <scope>NUCLEOTIDE SEQUENCE</scope>
</reference>
<dbReference type="EMBL" id="CALLCH030000017">
    <property type="protein sequence ID" value="CAI4218360.1"/>
    <property type="molecule type" value="Genomic_DNA"/>
</dbReference>
<keyword evidence="12" id="KW-0460">Magnesium</keyword>
<keyword evidence="15" id="KW-1185">Reference proteome</keyword>
<dbReference type="Proteomes" id="UP000838763">
    <property type="component" value="Unassembled WGS sequence"/>
</dbReference>
<evidence type="ECO:0000256" key="8">
    <source>
        <dbReference type="ARBA" id="ARBA00042850"/>
    </source>
</evidence>
<dbReference type="EC" id="3.2.1.143" evidence="2"/>
<evidence type="ECO:0000256" key="5">
    <source>
        <dbReference type="ARBA" id="ARBA00042398"/>
    </source>
</evidence>
<dbReference type="SUPFAM" id="SSF101478">
    <property type="entry name" value="ADP-ribosylglycohydrolase"/>
    <property type="match status" value="1"/>
</dbReference>
<dbReference type="GO" id="GO:0046872">
    <property type="term" value="F:metal ion binding"/>
    <property type="evidence" value="ECO:0007669"/>
    <property type="project" value="UniProtKB-KW"/>
</dbReference>
<dbReference type="Gene3D" id="1.10.4080.10">
    <property type="entry name" value="ADP-ribosylation/Crystallin J1"/>
    <property type="match status" value="1"/>
</dbReference>
<dbReference type="GO" id="GO:0004649">
    <property type="term" value="F:poly(ADP-ribose) glycohydrolase activity"/>
    <property type="evidence" value="ECO:0007669"/>
    <property type="project" value="UniProtKB-EC"/>
</dbReference>